<dbReference type="InterPro" id="IPR007855">
    <property type="entry name" value="RDRP"/>
</dbReference>
<dbReference type="PANTHER" id="PTHR23079">
    <property type="entry name" value="RNA-DEPENDENT RNA POLYMERASE"/>
    <property type="match status" value="1"/>
</dbReference>
<feature type="domain" description="Micro-fibrillar-associated protein 1 C-terminal" evidence="3">
    <location>
        <begin position="144"/>
        <end position="351"/>
    </location>
</feature>
<feature type="compositionally biased region" description="Acidic residues" evidence="1">
    <location>
        <begin position="215"/>
        <end position="230"/>
    </location>
</feature>
<keyword evidence="5" id="KW-1185">Reference proteome</keyword>
<feature type="compositionally biased region" description="Acidic residues" evidence="1">
    <location>
        <begin position="114"/>
        <end position="126"/>
    </location>
</feature>
<feature type="compositionally biased region" description="Basic and acidic residues" evidence="1">
    <location>
        <begin position="167"/>
        <end position="214"/>
    </location>
</feature>
<gene>
    <name evidence="4" type="ORF">HMN09_00592000</name>
</gene>
<evidence type="ECO:0000259" key="3">
    <source>
        <dbReference type="Pfam" id="PF06991"/>
    </source>
</evidence>
<dbReference type="GO" id="GO:0003968">
    <property type="term" value="F:RNA-directed RNA polymerase activity"/>
    <property type="evidence" value="ECO:0007669"/>
    <property type="project" value="UniProtKB-KW"/>
</dbReference>
<feature type="region of interest" description="Disordered" evidence="1">
    <location>
        <begin position="390"/>
        <end position="490"/>
    </location>
</feature>
<protein>
    <submittedName>
        <fullName evidence="4">RdRP-domain-containing protein</fullName>
    </submittedName>
</protein>
<dbReference type="EMBL" id="JACAZE010000007">
    <property type="protein sequence ID" value="KAF7310495.1"/>
    <property type="molecule type" value="Genomic_DNA"/>
</dbReference>
<feature type="compositionally biased region" description="Basic residues" evidence="1">
    <location>
        <begin position="460"/>
        <end position="478"/>
    </location>
</feature>
<feature type="compositionally biased region" description="Basic and acidic residues" evidence="1">
    <location>
        <begin position="244"/>
        <end position="286"/>
    </location>
</feature>
<feature type="compositionally biased region" description="Acidic residues" evidence="1">
    <location>
        <begin position="134"/>
        <end position="145"/>
    </location>
</feature>
<feature type="domain" description="RDRP core" evidence="2">
    <location>
        <begin position="985"/>
        <end position="1570"/>
    </location>
</feature>
<evidence type="ECO:0000313" key="5">
    <source>
        <dbReference type="Proteomes" id="UP000613580"/>
    </source>
</evidence>
<dbReference type="Proteomes" id="UP000613580">
    <property type="component" value="Unassembled WGS sequence"/>
</dbReference>
<sequence length="1775" mass="200518">MSTTTARKQAPRLARPAARYWKGKAPKGVADVDSDSDAEEEEVAVEEEGDVDMGGEQDFVGGGDEGDEGDDDAPAPMVQKAAKIMNVALRDVNISKDGKVIVAGREESGRTAMEQDEEESSEEDEAQTGAKAESDEESSEYESSSEDEKPKVQFRPVFVPKRARLTVAEREMEQDPEELQKKREAEAEERRKESHDMVAESIRRELAEKEKEELVPDIDDTDGLDPEGEFEAWRLRELARIKKEKEDEVRREEEREEVERRRALPEEQRLKEDLEHAQKSRDDKPKGQQKFLQKYWHKGAFHQDAEILKRHDFTEATQSTVDVSSLPAVMQVKNFGKRSRTKYTHLVDQDTTLPAGGFGGTAPVKSGGMNTDGGGCFLCGGPHLKKDCPQNTGPLMQLAGSGANAAPTGPRKNWGAGPPDSGSWRDRDRPDGGSRAGKERDRDAYRDPRDRDSYDNRNSSYRRRRSRSRSPYRSHSRSRSPPLRYGRREDDRGWRERRGVLPLFSAFDWRPSDFAGVYVLFKRCVRCPSRWGSCPHSPAMQLFMRNIAYTASEDDVKTELADRLHRPPFDEHTPMNFHVELFRAARSRNHRGIGLLTLPDTDSGEIFLEIYGPTGVKLNNRIIAFKRSDRPPDMGLIEGIRNSPWVHPRHLREEQARREELSESIVLSKFSFGRVCRDGVFSAELGYTGSVACNMGTRRLDLQCLGQTDRAPPPPPSPKPRRRGTMLVGYDSDGEAQFSDYYESDDDETSLGLSFSDEIVVHKSMHLISARVVDLVVDDRNLRVFLQSDLPPAFERRETGEMADLIEALSGREPMAQRESALAEDDLSLSMHTCQSLCLEFRAQREMQTFLYRCSALNFPNEVHRGFPVEQRGCYDAAKMARLRGLLRTLDFALAFEVDKAVWAGTLEPGEVLGLEVALRNLQSRLDPREMAPVFRLFLGLLETPSLGTANALKHKKKAEIPQWKGVSTYTSPSGVSEAYHLVLTPATQILDGPLPDQSNSVLRRFGNNNHSFLRVCFQDENRSPPRQDQVHRVTIDHLLENRYKQCLKFGLTVAGRQYEFLGYSMSGLKEYSFFFVSPFEYQGVRLNAEAIRSRLGDFSKVVHQPAMLGARWSQAFSASYPSITLDEEQIIDVEDRTCPFGLNLFSDGCSSISSDLNREVWKTQRRSQKIKFAPSAIQFRCSGAKGVLVANPELPSRTITLRPSQRKFIADDVRTLDIATTSAKPILTYLNRPLIALLEHHGVEKEAFLRLQRRAIDEVHQMNDSLRWASQIFAQHGLGSAFRLPSLFNNVRNQLGLEVGDWEDHTAFHDQMIKTSIAYATMHILREIKHRGHVLIPGSYTLIGVVDEWDCLEEGEIYATVVDDRNGVNQAITGRVLITRSPQIHPGDAQFVRAVRRPQLAHLTNVVVFSCKGYRSLPSMLGGGDLDGDIYNLILDETLYPPKGYTAEPGEYAAIPPKITEDPCTVSDVIDFVIDYIKSDLLGLISILHLRISDTKGFDNADCLKLAELASHAVDFQKRGVPVSFADLPKAPSSLKPDYLSGEGIDPTESMRNKYYPSSKALGHLYRNVPPLEDYRPTEYYDLEMRRGDTRKIHLALRSVGLRRLGLPSLDSTVPEELKQQMEVIMDKYSYQLLDIAKANTTSKRSDRHHLSEAELVSGTIQERYADHRKRKEAIAAMNLQTTELVRSIRFEFQSTELRPEEPEGQDDEEEWDDPEDIAGDEERRWDMFMRAWAAWLVAEEALDTDAASFGPSSFGLLALGTMLDMIKEAKENL</sequence>
<dbReference type="PANTHER" id="PTHR23079:SF55">
    <property type="entry name" value="RNA-DIRECTED RNA POLYMERASE"/>
    <property type="match status" value="1"/>
</dbReference>
<feature type="region of interest" description="Disordered" evidence="1">
    <location>
        <begin position="705"/>
        <end position="725"/>
    </location>
</feature>
<dbReference type="Pfam" id="PF06991">
    <property type="entry name" value="MFAP1"/>
    <property type="match status" value="1"/>
</dbReference>
<evidence type="ECO:0000259" key="2">
    <source>
        <dbReference type="Pfam" id="PF05183"/>
    </source>
</evidence>
<name>A0A8H6T6U6_MYCCL</name>
<feature type="compositionally biased region" description="Acidic residues" evidence="1">
    <location>
        <begin position="32"/>
        <end position="55"/>
    </location>
</feature>
<feature type="compositionally biased region" description="Basic and acidic residues" evidence="1">
    <location>
        <begin position="95"/>
        <end position="109"/>
    </location>
</feature>
<evidence type="ECO:0000313" key="4">
    <source>
        <dbReference type="EMBL" id="KAF7310495.1"/>
    </source>
</evidence>
<proteinExistence type="predicted"/>
<dbReference type="GO" id="GO:0031380">
    <property type="term" value="C:nuclear RNA-directed RNA polymerase complex"/>
    <property type="evidence" value="ECO:0007669"/>
    <property type="project" value="TreeGrafter"/>
</dbReference>
<dbReference type="GO" id="GO:0003723">
    <property type="term" value="F:RNA binding"/>
    <property type="evidence" value="ECO:0007669"/>
    <property type="project" value="UniProtKB-KW"/>
</dbReference>
<accession>A0A8H6T6U6</accession>
<feature type="region of interest" description="Disordered" evidence="1">
    <location>
        <begin position="1"/>
        <end position="77"/>
    </location>
</feature>
<dbReference type="GO" id="GO:0030422">
    <property type="term" value="P:siRNA processing"/>
    <property type="evidence" value="ECO:0007669"/>
    <property type="project" value="TreeGrafter"/>
</dbReference>
<feature type="compositionally biased region" description="Acidic residues" evidence="1">
    <location>
        <begin position="64"/>
        <end position="73"/>
    </location>
</feature>
<dbReference type="InterPro" id="IPR057596">
    <property type="entry name" value="RDRP_core"/>
</dbReference>
<organism evidence="4 5">
    <name type="scientific">Mycena chlorophos</name>
    <name type="common">Agaric fungus</name>
    <name type="synonym">Agaricus chlorophos</name>
    <dbReference type="NCBI Taxonomy" id="658473"/>
    <lineage>
        <taxon>Eukaryota</taxon>
        <taxon>Fungi</taxon>
        <taxon>Dikarya</taxon>
        <taxon>Basidiomycota</taxon>
        <taxon>Agaricomycotina</taxon>
        <taxon>Agaricomycetes</taxon>
        <taxon>Agaricomycetidae</taxon>
        <taxon>Agaricales</taxon>
        <taxon>Marasmiineae</taxon>
        <taxon>Mycenaceae</taxon>
        <taxon>Mycena</taxon>
    </lineage>
</organism>
<comment type="caution">
    <text evidence="4">The sequence shown here is derived from an EMBL/GenBank/DDBJ whole genome shotgun (WGS) entry which is preliminary data.</text>
</comment>
<feature type="compositionally biased region" description="Basic and acidic residues" evidence="1">
    <location>
        <begin position="423"/>
        <end position="455"/>
    </location>
</feature>
<dbReference type="Pfam" id="PF05183">
    <property type="entry name" value="RdRP"/>
    <property type="match status" value="1"/>
</dbReference>
<dbReference type="InterPro" id="IPR009730">
    <property type="entry name" value="MFAP1_C"/>
</dbReference>
<evidence type="ECO:0000256" key="1">
    <source>
        <dbReference type="SAM" id="MobiDB-lite"/>
    </source>
</evidence>
<feature type="region of interest" description="Disordered" evidence="1">
    <location>
        <begin position="95"/>
        <end position="230"/>
    </location>
</feature>
<dbReference type="OrthoDB" id="6513042at2759"/>
<feature type="region of interest" description="Disordered" evidence="1">
    <location>
        <begin position="244"/>
        <end position="289"/>
    </location>
</feature>
<reference evidence="4" key="1">
    <citation type="submission" date="2020-05" db="EMBL/GenBank/DDBJ databases">
        <title>Mycena genomes resolve the evolution of fungal bioluminescence.</title>
        <authorList>
            <person name="Tsai I.J."/>
        </authorList>
    </citation>
    <scope>NUCLEOTIDE SEQUENCE</scope>
    <source>
        <strain evidence="4">110903Hualien_Pintung</strain>
    </source>
</reference>